<dbReference type="InterPro" id="IPR011701">
    <property type="entry name" value="MFS"/>
</dbReference>
<feature type="transmembrane region" description="Helical" evidence="7">
    <location>
        <begin position="135"/>
        <end position="155"/>
    </location>
</feature>
<dbReference type="PROSITE" id="PS50850">
    <property type="entry name" value="MFS"/>
    <property type="match status" value="1"/>
</dbReference>
<evidence type="ECO:0000256" key="2">
    <source>
        <dbReference type="ARBA" id="ARBA00022448"/>
    </source>
</evidence>
<feature type="transmembrane region" description="Helical" evidence="7">
    <location>
        <begin position="260"/>
        <end position="279"/>
    </location>
</feature>
<feature type="transmembrane region" description="Helical" evidence="7">
    <location>
        <begin position="95"/>
        <end position="123"/>
    </location>
</feature>
<accession>A0A6A9QMQ8</accession>
<dbReference type="InterPro" id="IPR005829">
    <property type="entry name" value="Sugar_transporter_CS"/>
</dbReference>
<evidence type="ECO:0000259" key="8">
    <source>
        <dbReference type="PROSITE" id="PS50850"/>
    </source>
</evidence>
<evidence type="ECO:0000313" key="9">
    <source>
        <dbReference type="EMBL" id="MUN29814.1"/>
    </source>
</evidence>
<dbReference type="EMBL" id="WGGD01000005">
    <property type="protein sequence ID" value="MUN29814.1"/>
    <property type="molecule type" value="Genomic_DNA"/>
</dbReference>
<dbReference type="Pfam" id="PF07690">
    <property type="entry name" value="MFS_1"/>
    <property type="match status" value="1"/>
</dbReference>
<keyword evidence="10" id="KW-1185">Reference proteome</keyword>
<dbReference type="GO" id="GO:0022857">
    <property type="term" value="F:transmembrane transporter activity"/>
    <property type="evidence" value="ECO:0007669"/>
    <property type="project" value="InterPro"/>
</dbReference>
<evidence type="ECO:0000313" key="10">
    <source>
        <dbReference type="Proteomes" id="UP000470772"/>
    </source>
</evidence>
<dbReference type="GO" id="GO:0005886">
    <property type="term" value="C:plasma membrane"/>
    <property type="evidence" value="ECO:0007669"/>
    <property type="project" value="UniProtKB-SubCell"/>
</dbReference>
<organism evidence="9 10">
    <name type="scientific">Sulfuracidifex metallicus DSM 6482 = JCM 9184</name>
    <dbReference type="NCBI Taxonomy" id="523847"/>
    <lineage>
        <taxon>Archaea</taxon>
        <taxon>Thermoproteota</taxon>
        <taxon>Thermoprotei</taxon>
        <taxon>Sulfolobales</taxon>
        <taxon>Sulfolobaceae</taxon>
        <taxon>Sulfuracidifex</taxon>
    </lineage>
</organism>
<keyword evidence="3" id="KW-1003">Cell membrane</keyword>
<evidence type="ECO:0000256" key="7">
    <source>
        <dbReference type="SAM" id="Phobius"/>
    </source>
</evidence>
<dbReference type="Proteomes" id="UP000470772">
    <property type="component" value="Unassembled WGS sequence"/>
</dbReference>
<reference evidence="9 10" key="1">
    <citation type="submission" date="2019-10" db="EMBL/GenBank/DDBJ databases">
        <title>Sequencing and Assembly of Multiple Reported Metal-Biooxidizing Members of the Extremely Thermoacidophilic Archaeal Family Sulfolobaceae.</title>
        <authorList>
            <person name="Counts J.A."/>
            <person name="Kelly R.M."/>
        </authorList>
    </citation>
    <scope>NUCLEOTIDE SEQUENCE [LARGE SCALE GENOMIC DNA]</scope>
    <source>
        <strain evidence="9 10">DSM 6482</strain>
    </source>
</reference>
<dbReference type="InterPro" id="IPR036259">
    <property type="entry name" value="MFS_trans_sf"/>
</dbReference>
<evidence type="ECO:0000256" key="4">
    <source>
        <dbReference type="ARBA" id="ARBA00022692"/>
    </source>
</evidence>
<keyword evidence="5 7" id="KW-1133">Transmembrane helix</keyword>
<comment type="caution">
    <text evidence="9">The sequence shown here is derived from an EMBL/GenBank/DDBJ whole genome shotgun (WGS) entry which is preliminary data.</text>
</comment>
<feature type="domain" description="Major facilitator superfamily (MFS) profile" evidence="8">
    <location>
        <begin position="1"/>
        <end position="398"/>
    </location>
</feature>
<dbReference type="PROSITE" id="PS00216">
    <property type="entry name" value="SUGAR_TRANSPORT_1"/>
    <property type="match status" value="1"/>
</dbReference>
<name>A0A6A9QMQ8_SULME</name>
<dbReference type="AlphaFoldDB" id="A0A6A9QMQ8"/>
<evidence type="ECO:0000256" key="5">
    <source>
        <dbReference type="ARBA" id="ARBA00022989"/>
    </source>
</evidence>
<comment type="subcellular location">
    <subcellularLocation>
        <location evidence="1">Cell membrane</location>
        <topology evidence="1">Multi-pass membrane protein</topology>
    </subcellularLocation>
</comment>
<feature type="transmembrane region" description="Helical" evidence="7">
    <location>
        <begin position="167"/>
        <end position="188"/>
    </location>
</feature>
<dbReference type="Gene3D" id="1.20.1250.20">
    <property type="entry name" value="MFS general substrate transporter like domains"/>
    <property type="match status" value="2"/>
</dbReference>
<feature type="transmembrane region" description="Helical" evidence="7">
    <location>
        <begin position="373"/>
        <end position="392"/>
    </location>
</feature>
<feature type="transmembrane region" description="Helical" evidence="7">
    <location>
        <begin position="69"/>
        <end position="89"/>
    </location>
</feature>
<dbReference type="InterPro" id="IPR020846">
    <property type="entry name" value="MFS_dom"/>
</dbReference>
<evidence type="ECO:0000256" key="6">
    <source>
        <dbReference type="ARBA" id="ARBA00023136"/>
    </source>
</evidence>
<evidence type="ECO:0000256" key="1">
    <source>
        <dbReference type="ARBA" id="ARBA00004651"/>
    </source>
</evidence>
<protein>
    <submittedName>
        <fullName evidence="9">MFS transporter</fullName>
    </submittedName>
</protein>
<dbReference type="PANTHER" id="PTHR43045">
    <property type="entry name" value="SHIKIMATE TRANSPORTER"/>
    <property type="match status" value="1"/>
</dbReference>
<proteinExistence type="predicted"/>
<feature type="transmembrane region" description="Helical" evidence="7">
    <location>
        <begin position="221"/>
        <end position="248"/>
    </location>
</feature>
<dbReference type="InterPro" id="IPR005828">
    <property type="entry name" value="MFS_sugar_transport-like"/>
</dbReference>
<feature type="transmembrane region" description="Helical" evidence="7">
    <location>
        <begin position="310"/>
        <end position="329"/>
    </location>
</feature>
<gene>
    <name evidence="9" type="ORF">GC250_10310</name>
</gene>
<keyword evidence="4 7" id="KW-0812">Transmembrane</keyword>
<keyword evidence="2" id="KW-0813">Transport</keyword>
<dbReference type="Pfam" id="PF00083">
    <property type="entry name" value="Sugar_tr"/>
    <property type="match status" value="1"/>
</dbReference>
<sequence>MIGTLVEWYDVFIFSSGALYIGKELFSSTNPITSILDVLLVFALGFVTRPIGAILFGHYGDRIGRKYSLIYTLLISGISSGLVGTLPTYQQAGLVTVVLLVILRLALGLGLGGEWGGAILLAVENTSKRRAFFSAFVQSTVGIGLLLGSLVFLALSSVLTKGQMFSFGWRIPFLLSFIMVVIGVTIRLKVDETSLFNQIKARGMILSFPSGEMFRKYWRELLLGTVVAGALGTIFYVGAVLLPVFYTLSKVISSTTSFEGIILFALADIAMVFAGGLISDKVGRRPLLLLSNLLALVSVYPVFIFRSQDIFFVALVMFGIFHGMGYSPLAAMISEIFPTNVRYTGSSSAYQFGNSFLGGPASYVSADLGTINYLLYPVYTAILIIATIAFLLKSKESKGIEMEV</sequence>
<keyword evidence="6 7" id="KW-0472">Membrane</keyword>
<feature type="transmembrane region" description="Helical" evidence="7">
    <location>
        <begin position="286"/>
        <end position="304"/>
    </location>
</feature>
<evidence type="ECO:0000256" key="3">
    <source>
        <dbReference type="ARBA" id="ARBA00022475"/>
    </source>
</evidence>
<dbReference type="SUPFAM" id="SSF103473">
    <property type="entry name" value="MFS general substrate transporter"/>
    <property type="match status" value="1"/>
</dbReference>
<feature type="transmembrane region" description="Helical" evidence="7">
    <location>
        <begin position="35"/>
        <end position="57"/>
    </location>
</feature>
<dbReference type="PANTHER" id="PTHR43045:SF1">
    <property type="entry name" value="SHIKIMATE TRANSPORTER"/>
    <property type="match status" value="1"/>
</dbReference>